<dbReference type="Proteomes" id="UP001403385">
    <property type="component" value="Unassembled WGS sequence"/>
</dbReference>
<feature type="chain" id="PRO_5043544381" description="Alginate export domain-containing protein" evidence="1">
    <location>
        <begin position="28"/>
        <end position="394"/>
    </location>
</feature>
<dbReference type="EMBL" id="JBDKWZ010000003">
    <property type="protein sequence ID" value="MEN7547711.1"/>
    <property type="molecule type" value="Genomic_DNA"/>
</dbReference>
<accession>A0AAW9S3P4</accession>
<protein>
    <recommendedName>
        <fullName evidence="4">Alginate export domain-containing protein</fullName>
    </recommendedName>
</protein>
<keyword evidence="1" id="KW-0732">Signal</keyword>
<keyword evidence="3" id="KW-1185">Reference proteome</keyword>
<feature type="signal peptide" evidence="1">
    <location>
        <begin position="1"/>
        <end position="27"/>
    </location>
</feature>
<evidence type="ECO:0000313" key="3">
    <source>
        <dbReference type="Proteomes" id="UP001403385"/>
    </source>
</evidence>
<dbReference type="AlphaFoldDB" id="A0AAW9S3P4"/>
<name>A0AAW9S3P4_9BACT</name>
<evidence type="ECO:0000256" key="1">
    <source>
        <dbReference type="SAM" id="SignalP"/>
    </source>
</evidence>
<organism evidence="2 3">
    <name type="scientific">Rapidithrix thailandica</name>
    <dbReference type="NCBI Taxonomy" id="413964"/>
    <lineage>
        <taxon>Bacteria</taxon>
        <taxon>Pseudomonadati</taxon>
        <taxon>Bacteroidota</taxon>
        <taxon>Cytophagia</taxon>
        <taxon>Cytophagales</taxon>
        <taxon>Flammeovirgaceae</taxon>
        <taxon>Rapidithrix</taxon>
    </lineage>
</organism>
<evidence type="ECO:0008006" key="4">
    <source>
        <dbReference type="Google" id="ProtNLM"/>
    </source>
</evidence>
<reference evidence="2 3" key="1">
    <citation type="submission" date="2024-04" db="EMBL/GenBank/DDBJ databases">
        <title>Novel genus in family Flammeovirgaceae.</title>
        <authorList>
            <person name="Nguyen T.H."/>
            <person name="Vuong T.Q."/>
            <person name="Le H."/>
            <person name="Kim S.-G."/>
        </authorList>
    </citation>
    <scope>NUCLEOTIDE SEQUENCE [LARGE SCALE GENOMIC DNA]</scope>
    <source>
        <strain evidence="2 3">JCM 23209</strain>
    </source>
</reference>
<proteinExistence type="predicted"/>
<evidence type="ECO:0000313" key="2">
    <source>
        <dbReference type="EMBL" id="MEN7547711.1"/>
    </source>
</evidence>
<sequence length="394" mass="45575">MKFLFKHLKYVFTLSVCLSSLSLEMQAQSTEKAKNYTLGGYLKYLHTVQFEHADSAWLTDNILHNRINFKWYPNNQFTFTAEVRNRLFYGETVKNFPGYSSLIGGDNGFLDMSFIPFEGSSYFFHSHVDRLYLDWQSDKWQVRLGRQRINWGQCFVWNPNDVFNTYSFFDFDYEERPGADALLARYYTGTTSSIELAIAFAERFEDFKIMVMYRWNTSAYDFQVLAGKVQQDLALGIGWSGQIKTAGFKGEVTWFEPYRDLATGKGTVVASLSMDYTFKNSLFLHSEGIYNSNGVNGKPGQINYLNEQLSSKTLTVTQWAWFNEISYMFSPLIKGGVSSIYNPNDASFYMGPNVDISLSDNLYLLYAGQFFFGPERSQYDGLGYLNFLRLKWSF</sequence>
<gene>
    <name evidence="2" type="ORF">AAG747_07320</name>
</gene>
<dbReference type="RefSeq" id="WP_346820496.1">
    <property type="nucleotide sequence ID" value="NZ_JBDKWZ010000003.1"/>
</dbReference>
<comment type="caution">
    <text evidence="2">The sequence shown here is derived from an EMBL/GenBank/DDBJ whole genome shotgun (WGS) entry which is preliminary data.</text>
</comment>